<accession>A0A9W8IF63</accession>
<name>A0A9W8IF63_9FUNG</name>
<keyword evidence="1" id="KW-0812">Transmembrane</keyword>
<evidence type="ECO:0000313" key="3">
    <source>
        <dbReference type="Proteomes" id="UP001139887"/>
    </source>
</evidence>
<keyword evidence="1" id="KW-0472">Membrane</keyword>
<dbReference type="AlphaFoldDB" id="A0A9W8IF63"/>
<dbReference type="Proteomes" id="UP001139887">
    <property type="component" value="Unassembled WGS sequence"/>
</dbReference>
<protein>
    <submittedName>
        <fullName evidence="2">Uncharacterized protein</fullName>
    </submittedName>
</protein>
<feature type="transmembrane region" description="Helical" evidence="1">
    <location>
        <begin position="88"/>
        <end position="109"/>
    </location>
</feature>
<dbReference type="EMBL" id="JANBUW010000050">
    <property type="protein sequence ID" value="KAJ2849956.1"/>
    <property type="molecule type" value="Genomic_DNA"/>
</dbReference>
<feature type="transmembrane region" description="Helical" evidence="1">
    <location>
        <begin position="56"/>
        <end position="76"/>
    </location>
</feature>
<sequence length="222" mass="24256">MNTISVTFLRNASQPQLIKSASRLTRLQQQQRFQSTKTVWQTKEIYQGGLAKAAKVMKLASIASFVGASCAIPFFFTGESDVPSAARTILACTTIGMTGSSTAIITWALRPYITSLKLVYKDHPQIDPHTPLLIETMTFLAQSKTRLVFPEQLAPATMPLTSWIVNPPSESLASKTQQILNQINDGQVRVTAAQPGDQFYAHSQGQLSAEMQQVLAATQGIQ</sequence>
<gene>
    <name evidence="2" type="ORF">IWW36_002265</name>
</gene>
<dbReference type="OrthoDB" id="5386199at2759"/>
<keyword evidence="3" id="KW-1185">Reference proteome</keyword>
<evidence type="ECO:0000256" key="1">
    <source>
        <dbReference type="SAM" id="Phobius"/>
    </source>
</evidence>
<reference evidence="2" key="1">
    <citation type="submission" date="2022-07" db="EMBL/GenBank/DDBJ databases">
        <title>Phylogenomic reconstructions and comparative analyses of Kickxellomycotina fungi.</title>
        <authorList>
            <person name="Reynolds N.K."/>
            <person name="Stajich J.E."/>
            <person name="Barry K."/>
            <person name="Grigoriev I.V."/>
            <person name="Crous P."/>
            <person name="Smith M.E."/>
        </authorList>
    </citation>
    <scope>NUCLEOTIDE SEQUENCE</scope>
    <source>
        <strain evidence="2">NRRL 1566</strain>
    </source>
</reference>
<organism evidence="2 3">
    <name type="scientific">Coemansia brasiliensis</name>
    <dbReference type="NCBI Taxonomy" id="2650707"/>
    <lineage>
        <taxon>Eukaryota</taxon>
        <taxon>Fungi</taxon>
        <taxon>Fungi incertae sedis</taxon>
        <taxon>Zoopagomycota</taxon>
        <taxon>Kickxellomycotina</taxon>
        <taxon>Kickxellomycetes</taxon>
        <taxon>Kickxellales</taxon>
        <taxon>Kickxellaceae</taxon>
        <taxon>Coemansia</taxon>
    </lineage>
</organism>
<evidence type="ECO:0000313" key="2">
    <source>
        <dbReference type="EMBL" id="KAJ2849956.1"/>
    </source>
</evidence>
<comment type="caution">
    <text evidence="2">The sequence shown here is derived from an EMBL/GenBank/DDBJ whole genome shotgun (WGS) entry which is preliminary data.</text>
</comment>
<proteinExistence type="predicted"/>
<keyword evidence="1" id="KW-1133">Transmembrane helix</keyword>